<evidence type="ECO:0000256" key="1">
    <source>
        <dbReference type="SAM" id="Phobius"/>
    </source>
</evidence>
<keyword evidence="1" id="KW-1133">Transmembrane helix</keyword>
<accession>A0ABV6HDF0</accession>
<proteinExistence type="predicted"/>
<evidence type="ECO:0000313" key="3">
    <source>
        <dbReference type="Proteomes" id="UP001589774"/>
    </source>
</evidence>
<comment type="caution">
    <text evidence="2">The sequence shown here is derived from an EMBL/GenBank/DDBJ whole genome shotgun (WGS) entry which is preliminary data.</text>
</comment>
<organism evidence="2 3">
    <name type="scientific">Olivibacter oleidegradans</name>
    <dbReference type="NCBI Taxonomy" id="760123"/>
    <lineage>
        <taxon>Bacteria</taxon>
        <taxon>Pseudomonadati</taxon>
        <taxon>Bacteroidota</taxon>
        <taxon>Sphingobacteriia</taxon>
        <taxon>Sphingobacteriales</taxon>
        <taxon>Sphingobacteriaceae</taxon>
        <taxon>Olivibacter</taxon>
    </lineage>
</organism>
<sequence length="149" mass="17563">MKYYMLIGAGLLLSCTASKLKTKYSTKERVSIANDSSLSETTWRHYIAEDQSEYDALWWLKGNARWHPDSGLTADELWIRYRGRDERSVRLLDSQGRLLEGKKVMQQEVSSQFQEKQKEKSGLFRLPWWVYVILLVGVYFFMQVKGKKR</sequence>
<keyword evidence="3" id="KW-1185">Reference proteome</keyword>
<keyword evidence="1" id="KW-0472">Membrane</keyword>
<dbReference type="Proteomes" id="UP001589774">
    <property type="component" value="Unassembled WGS sequence"/>
</dbReference>
<name>A0ABV6HDF0_9SPHI</name>
<dbReference type="RefSeq" id="WP_377476475.1">
    <property type="nucleotide sequence ID" value="NZ_JBHLWO010000001.1"/>
</dbReference>
<evidence type="ECO:0000313" key="2">
    <source>
        <dbReference type="EMBL" id="MFC0316922.1"/>
    </source>
</evidence>
<reference evidence="2 3" key="1">
    <citation type="submission" date="2024-09" db="EMBL/GenBank/DDBJ databases">
        <authorList>
            <person name="Sun Q."/>
            <person name="Mori K."/>
        </authorList>
    </citation>
    <scope>NUCLEOTIDE SEQUENCE [LARGE SCALE GENOMIC DNA]</scope>
    <source>
        <strain evidence="2 3">CCM 7765</strain>
    </source>
</reference>
<protein>
    <submittedName>
        <fullName evidence="2">Uncharacterized protein</fullName>
    </submittedName>
</protein>
<dbReference type="EMBL" id="JBHLWO010000001">
    <property type="protein sequence ID" value="MFC0316922.1"/>
    <property type="molecule type" value="Genomic_DNA"/>
</dbReference>
<feature type="transmembrane region" description="Helical" evidence="1">
    <location>
        <begin position="126"/>
        <end position="142"/>
    </location>
</feature>
<dbReference type="PROSITE" id="PS51257">
    <property type="entry name" value="PROKAR_LIPOPROTEIN"/>
    <property type="match status" value="1"/>
</dbReference>
<gene>
    <name evidence="2" type="ORF">ACFFI0_01330</name>
</gene>
<keyword evidence="1" id="KW-0812">Transmembrane</keyword>